<feature type="domain" description="Xylose isomerase-like TIM barrel" evidence="1">
    <location>
        <begin position="21"/>
        <end position="257"/>
    </location>
</feature>
<evidence type="ECO:0000259" key="1">
    <source>
        <dbReference type="Pfam" id="PF01261"/>
    </source>
</evidence>
<protein>
    <submittedName>
        <fullName evidence="2">Sugar phosphate isomerase/epimerase family protein</fullName>
    </submittedName>
</protein>
<dbReference type="PANTHER" id="PTHR12110:SF41">
    <property type="entry name" value="INOSOSE DEHYDRATASE"/>
    <property type="match status" value="1"/>
</dbReference>
<dbReference type="GO" id="GO:0016853">
    <property type="term" value="F:isomerase activity"/>
    <property type="evidence" value="ECO:0007669"/>
    <property type="project" value="UniProtKB-KW"/>
</dbReference>
<comment type="caution">
    <text evidence="2">The sequence shown here is derived from an EMBL/GenBank/DDBJ whole genome shotgun (WGS) entry which is preliminary data.</text>
</comment>
<keyword evidence="2" id="KW-0413">Isomerase</keyword>
<organism evidence="2 3">
    <name type="scientific">Roseiconus lacunae</name>
    <dbReference type="NCBI Taxonomy" id="2605694"/>
    <lineage>
        <taxon>Bacteria</taxon>
        <taxon>Pseudomonadati</taxon>
        <taxon>Planctomycetota</taxon>
        <taxon>Planctomycetia</taxon>
        <taxon>Pirellulales</taxon>
        <taxon>Pirellulaceae</taxon>
        <taxon>Roseiconus</taxon>
    </lineage>
</organism>
<dbReference type="RefSeq" id="WP_149496848.1">
    <property type="nucleotide sequence ID" value="NZ_JAJMQV010000063.1"/>
</dbReference>
<evidence type="ECO:0000313" key="3">
    <source>
        <dbReference type="Proteomes" id="UP001239462"/>
    </source>
</evidence>
<dbReference type="Pfam" id="PF01261">
    <property type="entry name" value="AP_endonuc_2"/>
    <property type="match status" value="1"/>
</dbReference>
<gene>
    <name evidence="2" type="ORF">QTN89_05750</name>
</gene>
<dbReference type="Gene3D" id="3.20.20.150">
    <property type="entry name" value="Divalent-metal-dependent TIM barrel enzymes"/>
    <property type="match status" value="1"/>
</dbReference>
<dbReference type="EMBL" id="JASZZN010000003">
    <property type="protein sequence ID" value="MDM4014925.1"/>
    <property type="molecule type" value="Genomic_DNA"/>
</dbReference>
<dbReference type="Proteomes" id="UP001239462">
    <property type="component" value="Unassembled WGS sequence"/>
</dbReference>
<reference evidence="2 3" key="1">
    <citation type="submission" date="2023-06" db="EMBL/GenBank/DDBJ databases">
        <title>Roseiconus lacunae JC819 isolated from Gulf of Mannar region, Tamil Nadu.</title>
        <authorList>
            <person name="Pk S."/>
            <person name="Ch S."/>
            <person name="Ch V.R."/>
        </authorList>
    </citation>
    <scope>NUCLEOTIDE SEQUENCE [LARGE SCALE GENOMIC DNA]</scope>
    <source>
        <strain evidence="2 3">JC819</strain>
    </source>
</reference>
<dbReference type="PANTHER" id="PTHR12110">
    <property type="entry name" value="HYDROXYPYRUVATE ISOMERASE"/>
    <property type="match status" value="1"/>
</dbReference>
<dbReference type="InterPro" id="IPR013022">
    <property type="entry name" value="Xyl_isomerase-like_TIM-brl"/>
</dbReference>
<accession>A0ABT7PEJ3</accession>
<name>A0ABT7PEJ3_9BACT</name>
<proteinExistence type="predicted"/>
<evidence type="ECO:0000313" key="2">
    <source>
        <dbReference type="EMBL" id="MDM4014925.1"/>
    </source>
</evidence>
<sequence length="261" mass="28461">MAELKLAIRLDCLKLPLKKSLDVAARMGVRAVELNGRGEVHPENLTETGLRHLKKLLDERNLRVASLRFQTRRGYDNLHELQRRVEATKSAMQLAYKLGAGSVVNHIGYVPDDQADPRFETLESVLQDLGRYGAKVGAFLAAETGAESGETLASILDKDDEGFVAVAYNPGQLVVNRHDAVEALRVLRGRIQVVCATDGVLDLAAGRGIRVPIGEGTVDYPQVLATLDDAGFTGPLVVGREDSSFEEIQQGVSYLQNLVLF</sequence>
<dbReference type="InterPro" id="IPR036237">
    <property type="entry name" value="Xyl_isomerase-like_sf"/>
</dbReference>
<keyword evidence="3" id="KW-1185">Reference proteome</keyword>
<dbReference type="InterPro" id="IPR050312">
    <property type="entry name" value="IolE/XylAMocC-like"/>
</dbReference>
<dbReference type="SUPFAM" id="SSF51658">
    <property type="entry name" value="Xylose isomerase-like"/>
    <property type="match status" value="1"/>
</dbReference>